<keyword evidence="3" id="KW-1185">Reference proteome</keyword>
<evidence type="ECO:0000313" key="3">
    <source>
        <dbReference type="Proteomes" id="UP001295444"/>
    </source>
</evidence>
<evidence type="ECO:0000256" key="1">
    <source>
        <dbReference type="SAM" id="MobiDB-lite"/>
    </source>
</evidence>
<dbReference type="Proteomes" id="UP001295444">
    <property type="component" value="Chromosome 03"/>
</dbReference>
<feature type="region of interest" description="Disordered" evidence="1">
    <location>
        <begin position="24"/>
        <end position="51"/>
    </location>
</feature>
<name>A0AAD1VYA5_PELCU</name>
<reference evidence="2" key="1">
    <citation type="submission" date="2022-03" db="EMBL/GenBank/DDBJ databases">
        <authorList>
            <person name="Alioto T."/>
            <person name="Alioto T."/>
            <person name="Gomez Garrido J."/>
        </authorList>
    </citation>
    <scope>NUCLEOTIDE SEQUENCE</scope>
</reference>
<protein>
    <submittedName>
        <fullName evidence="2">Uncharacterized protein</fullName>
    </submittedName>
</protein>
<evidence type="ECO:0000313" key="2">
    <source>
        <dbReference type="EMBL" id="CAH2277999.1"/>
    </source>
</evidence>
<sequence>MADYYDDRQAYKIHTAVGEVADPEIGSFGPHSGRPKLRGLRPTREGSEVDGRCQASLPSCHTLIAARGPARLQWSLAYWLTRPFKLIPLMSVVYCL</sequence>
<feature type="compositionally biased region" description="Basic and acidic residues" evidence="1">
    <location>
        <begin position="42"/>
        <end position="51"/>
    </location>
</feature>
<accession>A0AAD1VYA5</accession>
<proteinExistence type="predicted"/>
<organism evidence="2 3">
    <name type="scientific">Pelobates cultripes</name>
    <name type="common">Western spadefoot toad</name>
    <dbReference type="NCBI Taxonomy" id="61616"/>
    <lineage>
        <taxon>Eukaryota</taxon>
        <taxon>Metazoa</taxon>
        <taxon>Chordata</taxon>
        <taxon>Craniata</taxon>
        <taxon>Vertebrata</taxon>
        <taxon>Euteleostomi</taxon>
        <taxon>Amphibia</taxon>
        <taxon>Batrachia</taxon>
        <taxon>Anura</taxon>
        <taxon>Pelobatoidea</taxon>
        <taxon>Pelobatidae</taxon>
        <taxon>Pelobates</taxon>
    </lineage>
</organism>
<dbReference type="AlphaFoldDB" id="A0AAD1VYA5"/>
<dbReference type="EMBL" id="OW240914">
    <property type="protein sequence ID" value="CAH2277999.1"/>
    <property type="molecule type" value="Genomic_DNA"/>
</dbReference>
<gene>
    <name evidence="2" type="ORF">PECUL_23A026721</name>
</gene>